<reference evidence="4" key="1">
    <citation type="submission" date="2017-02" db="EMBL/GenBank/DDBJ databases">
        <authorList>
            <person name="Varghese N."/>
            <person name="Submissions S."/>
        </authorList>
    </citation>
    <scope>NUCLEOTIDE SEQUENCE [LARGE SCALE GENOMIC DNA]</scope>
    <source>
        <strain evidence="4">DSM 22385</strain>
    </source>
</reference>
<dbReference type="Proteomes" id="UP000189981">
    <property type="component" value="Unassembled WGS sequence"/>
</dbReference>
<proteinExistence type="predicted"/>
<protein>
    <submittedName>
        <fullName evidence="3">Ketosteroid isomerase homolog</fullName>
    </submittedName>
</protein>
<dbReference type="PROSITE" id="PS51257">
    <property type="entry name" value="PROKAR_LIPOPROTEIN"/>
    <property type="match status" value="1"/>
</dbReference>
<dbReference type="SUPFAM" id="SSF54427">
    <property type="entry name" value="NTF2-like"/>
    <property type="match status" value="1"/>
</dbReference>
<feature type="chain" id="PRO_5012052430" evidence="1">
    <location>
        <begin position="19"/>
        <end position="142"/>
    </location>
</feature>
<dbReference type="OrthoDB" id="120856at2"/>
<keyword evidence="1" id="KW-0732">Signal</keyword>
<dbReference type="Gene3D" id="3.10.450.50">
    <property type="match status" value="1"/>
</dbReference>
<name>A0A1T5CZQ9_9SPHI</name>
<evidence type="ECO:0000313" key="3">
    <source>
        <dbReference type="EMBL" id="SKB64944.1"/>
    </source>
</evidence>
<feature type="signal peptide" evidence="1">
    <location>
        <begin position="1"/>
        <end position="18"/>
    </location>
</feature>
<feature type="domain" description="DUF4440" evidence="2">
    <location>
        <begin position="28"/>
        <end position="136"/>
    </location>
</feature>
<evidence type="ECO:0000313" key="4">
    <source>
        <dbReference type="Proteomes" id="UP000189981"/>
    </source>
</evidence>
<dbReference type="Pfam" id="PF14534">
    <property type="entry name" value="DUF4440"/>
    <property type="match status" value="1"/>
</dbReference>
<dbReference type="InterPro" id="IPR032710">
    <property type="entry name" value="NTF2-like_dom_sf"/>
</dbReference>
<accession>A0A1T5CZQ9</accession>
<dbReference type="STRING" id="572036.SAMN05661099_2069"/>
<dbReference type="InterPro" id="IPR027843">
    <property type="entry name" value="DUF4440"/>
</dbReference>
<keyword evidence="4" id="KW-1185">Reference proteome</keyword>
<sequence length="142" mass="16021">MKKLFCFLLVIIALSSCAVKNKSAHTNILKLLEDQRQAWNKGDIEGYMQGYVQSDSLVFVGKSGPKYGWQTTLDNYKKGYPDKAAMGFLTFDIKKVKLIGSNHAFVLGGWHLKREKDAPQGYFTLLMEKVDGKWKVVADHSS</sequence>
<gene>
    <name evidence="3" type="ORF">SAMN05661099_2069</name>
</gene>
<dbReference type="EMBL" id="FUYR01000002">
    <property type="protein sequence ID" value="SKB64944.1"/>
    <property type="molecule type" value="Genomic_DNA"/>
</dbReference>
<keyword evidence="3" id="KW-0413">Isomerase</keyword>
<dbReference type="RefSeq" id="WP_079702605.1">
    <property type="nucleotide sequence ID" value="NZ_FUYR01000002.1"/>
</dbReference>
<evidence type="ECO:0000256" key="1">
    <source>
        <dbReference type="SAM" id="SignalP"/>
    </source>
</evidence>
<dbReference type="GO" id="GO:0016853">
    <property type="term" value="F:isomerase activity"/>
    <property type="evidence" value="ECO:0007669"/>
    <property type="project" value="UniProtKB-KW"/>
</dbReference>
<evidence type="ECO:0000259" key="2">
    <source>
        <dbReference type="Pfam" id="PF14534"/>
    </source>
</evidence>
<organism evidence="3 4">
    <name type="scientific">Daejeonella lutea</name>
    <dbReference type="NCBI Taxonomy" id="572036"/>
    <lineage>
        <taxon>Bacteria</taxon>
        <taxon>Pseudomonadati</taxon>
        <taxon>Bacteroidota</taxon>
        <taxon>Sphingobacteriia</taxon>
        <taxon>Sphingobacteriales</taxon>
        <taxon>Sphingobacteriaceae</taxon>
        <taxon>Daejeonella</taxon>
    </lineage>
</organism>
<dbReference type="AlphaFoldDB" id="A0A1T5CZQ9"/>